<feature type="compositionally biased region" description="Polar residues" evidence="6">
    <location>
        <begin position="13"/>
        <end position="32"/>
    </location>
</feature>
<comment type="caution">
    <text evidence="8">The sequence shown here is derived from an EMBL/GenBank/DDBJ whole genome shotgun (WGS) entry which is preliminary data.</text>
</comment>
<dbReference type="STRING" id="1182541.W9XP40"/>
<dbReference type="GO" id="GO:0003729">
    <property type="term" value="F:mRNA binding"/>
    <property type="evidence" value="ECO:0007669"/>
    <property type="project" value="TreeGrafter"/>
</dbReference>
<proteinExistence type="predicted"/>
<dbReference type="GO" id="GO:0005730">
    <property type="term" value="C:nucleolus"/>
    <property type="evidence" value="ECO:0007669"/>
    <property type="project" value="TreeGrafter"/>
</dbReference>
<feature type="region of interest" description="Disordered" evidence="6">
    <location>
        <begin position="445"/>
        <end position="464"/>
    </location>
</feature>
<feature type="domain" description="RRM" evidence="7">
    <location>
        <begin position="44"/>
        <end position="122"/>
    </location>
</feature>
<dbReference type="PANTHER" id="PTHR48039">
    <property type="entry name" value="RNA-BINDING MOTIF PROTEIN 14B"/>
    <property type="match status" value="1"/>
</dbReference>
<feature type="region of interest" description="Disordered" evidence="6">
    <location>
        <begin position="122"/>
        <end position="153"/>
    </location>
</feature>
<evidence type="ECO:0000256" key="5">
    <source>
        <dbReference type="PROSITE-ProRule" id="PRU00176"/>
    </source>
</evidence>
<evidence type="ECO:0000313" key="8">
    <source>
        <dbReference type="EMBL" id="EXJ81968.1"/>
    </source>
</evidence>
<dbReference type="InterPro" id="IPR034808">
    <property type="entry name" value="Nop4p_RRM3"/>
</dbReference>
<evidence type="ECO:0000256" key="3">
    <source>
        <dbReference type="ARBA" id="ARBA00022884"/>
    </source>
</evidence>
<feature type="compositionally biased region" description="Acidic residues" evidence="6">
    <location>
        <begin position="314"/>
        <end position="324"/>
    </location>
</feature>
<feature type="region of interest" description="Disordered" evidence="6">
    <location>
        <begin position="240"/>
        <end position="333"/>
    </location>
</feature>
<keyword evidence="2" id="KW-0677">Repeat</keyword>
<dbReference type="Gene3D" id="3.30.70.330">
    <property type="match status" value="4"/>
</dbReference>
<dbReference type="PROSITE" id="PS50102">
    <property type="entry name" value="RRM"/>
    <property type="match status" value="4"/>
</dbReference>
<protein>
    <recommendedName>
        <fullName evidence="7">RRM domain-containing protein</fullName>
    </recommendedName>
</protein>
<feature type="compositionally biased region" description="Basic and acidic residues" evidence="6">
    <location>
        <begin position="448"/>
        <end position="464"/>
    </location>
</feature>
<dbReference type="SUPFAM" id="SSF54928">
    <property type="entry name" value="RNA-binding domain, RBD"/>
    <property type="match status" value="4"/>
</dbReference>
<dbReference type="eggNOG" id="KOG0127">
    <property type="taxonomic scope" value="Eukaryota"/>
</dbReference>
<dbReference type="InterPro" id="IPR034809">
    <property type="entry name" value="Nop4_RRM4"/>
</dbReference>
<reference evidence="8 9" key="1">
    <citation type="submission" date="2013-03" db="EMBL/GenBank/DDBJ databases">
        <title>The Genome Sequence of Capronia coronata CBS 617.96.</title>
        <authorList>
            <consortium name="The Broad Institute Genomics Platform"/>
            <person name="Cuomo C."/>
            <person name="de Hoog S."/>
            <person name="Gorbushina A."/>
            <person name="Walker B."/>
            <person name="Young S.K."/>
            <person name="Zeng Q."/>
            <person name="Gargeya S."/>
            <person name="Fitzgerald M."/>
            <person name="Haas B."/>
            <person name="Abouelleil A."/>
            <person name="Allen A.W."/>
            <person name="Alvarado L."/>
            <person name="Arachchi H.M."/>
            <person name="Berlin A.M."/>
            <person name="Chapman S.B."/>
            <person name="Gainer-Dewar J."/>
            <person name="Goldberg J."/>
            <person name="Griggs A."/>
            <person name="Gujja S."/>
            <person name="Hansen M."/>
            <person name="Howarth C."/>
            <person name="Imamovic A."/>
            <person name="Ireland A."/>
            <person name="Larimer J."/>
            <person name="McCowan C."/>
            <person name="Murphy C."/>
            <person name="Pearson M."/>
            <person name="Poon T.W."/>
            <person name="Priest M."/>
            <person name="Roberts A."/>
            <person name="Saif S."/>
            <person name="Shea T."/>
            <person name="Sisk P."/>
            <person name="Sykes S."/>
            <person name="Wortman J."/>
            <person name="Nusbaum C."/>
            <person name="Birren B."/>
        </authorList>
    </citation>
    <scope>NUCLEOTIDE SEQUENCE [LARGE SCALE GENOMIC DNA]</scope>
    <source>
        <strain evidence="8 9">CBS 617.96</strain>
    </source>
</reference>
<dbReference type="EMBL" id="AMWN01000007">
    <property type="protein sequence ID" value="EXJ81968.1"/>
    <property type="molecule type" value="Genomic_DNA"/>
</dbReference>
<feature type="region of interest" description="Disordered" evidence="6">
    <location>
        <begin position="1"/>
        <end position="42"/>
    </location>
</feature>
<accession>W9XP40</accession>
<feature type="compositionally biased region" description="Basic and acidic residues" evidence="6">
    <location>
        <begin position="122"/>
        <end position="132"/>
    </location>
</feature>
<evidence type="ECO:0000256" key="2">
    <source>
        <dbReference type="ARBA" id="ARBA00022737"/>
    </source>
</evidence>
<feature type="domain" description="RRM" evidence="7">
    <location>
        <begin position="521"/>
        <end position="655"/>
    </location>
</feature>
<feature type="region of interest" description="Disordered" evidence="6">
    <location>
        <begin position="660"/>
        <end position="741"/>
    </location>
</feature>
<dbReference type="Pfam" id="PF00076">
    <property type="entry name" value="RRM_1"/>
    <property type="match status" value="3"/>
</dbReference>
<feature type="domain" description="RRM" evidence="7">
    <location>
        <begin position="336"/>
        <end position="448"/>
    </location>
</feature>
<evidence type="ECO:0000259" key="7">
    <source>
        <dbReference type="PROSITE" id="PS50102"/>
    </source>
</evidence>
<dbReference type="RefSeq" id="XP_007727089.1">
    <property type="nucleotide sequence ID" value="XM_007728899.1"/>
</dbReference>
<evidence type="ECO:0000256" key="4">
    <source>
        <dbReference type="ARBA" id="ARBA00023242"/>
    </source>
</evidence>
<keyword evidence="3 5" id="KW-0694">RNA-binding</keyword>
<dbReference type="OrthoDB" id="267048at2759"/>
<comment type="subcellular location">
    <subcellularLocation>
        <location evidence="1">Nucleus</location>
    </subcellularLocation>
</comment>
<feature type="compositionally biased region" description="Basic residues" evidence="6">
    <location>
        <begin position="722"/>
        <end position="741"/>
    </location>
</feature>
<name>W9XP40_9EURO</name>
<evidence type="ECO:0000256" key="6">
    <source>
        <dbReference type="SAM" id="MobiDB-lite"/>
    </source>
</evidence>
<keyword evidence="9" id="KW-1185">Reference proteome</keyword>
<dbReference type="Proteomes" id="UP000019484">
    <property type="component" value="Unassembled WGS sequence"/>
</dbReference>
<dbReference type="FunFam" id="3.30.70.330:FF:000406">
    <property type="entry name" value="Related to Nucleolar protein NOP4"/>
    <property type="match status" value="1"/>
</dbReference>
<dbReference type="SMART" id="SM00360">
    <property type="entry name" value="RRM"/>
    <property type="match status" value="4"/>
</dbReference>
<dbReference type="CDD" id="cd12677">
    <property type="entry name" value="RRM4_Nop4p"/>
    <property type="match status" value="1"/>
</dbReference>
<gene>
    <name evidence="8" type="ORF">A1O1_08035</name>
</gene>
<dbReference type="CDD" id="cd12676">
    <property type="entry name" value="RRM3_Nop4p"/>
    <property type="match status" value="1"/>
</dbReference>
<evidence type="ECO:0000313" key="9">
    <source>
        <dbReference type="Proteomes" id="UP000019484"/>
    </source>
</evidence>
<feature type="compositionally biased region" description="Basic and acidic residues" evidence="6">
    <location>
        <begin position="143"/>
        <end position="153"/>
    </location>
</feature>
<feature type="compositionally biased region" description="Basic and acidic residues" evidence="6">
    <location>
        <begin position="662"/>
        <end position="689"/>
    </location>
</feature>
<organism evidence="8 9">
    <name type="scientific">Capronia coronata CBS 617.96</name>
    <dbReference type="NCBI Taxonomy" id="1182541"/>
    <lineage>
        <taxon>Eukaryota</taxon>
        <taxon>Fungi</taxon>
        <taxon>Dikarya</taxon>
        <taxon>Ascomycota</taxon>
        <taxon>Pezizomycotina</taxon>
        <taxon>Eurotiomycetes</taxon>
        <taxon>Chaetothyriomycetidae</taxon>
        <taxon>Chaetothyriales</taxon>
        <taxon>Herpotrichiellaceae</taxon>
        <taxon>Capronia</taxon>
    </lineage>
</organism>
<feature type="compositionally biased region" description="Acidic residues" evidence="6">
    <location>
        <begin position="278"/>
        <end position="304"/>
    </location>
</feature>
<sequence length="741" mass="82716">MSIEQGTKRRKLSSGSYEAVSTGTKSATQQPQAGHDAKDKDHRRSLFVRSLPASVTTERLTEYFSESFPIKHATVVVDPQTKVSRGFGFVTFVDAEDAQAAVAQFNNSTLDGRKIKVEIAESRHRDAEDGGRGKSGTNTTAQKLREQREKSKAEIQPPRLIVRNLPWSIKTSDDLALLFRSYGKVKHAVVPKKGPRVQYGFGIVVLRGKKNAEKAIAGVNGKVVDGRTLAVDWAVDKQTWEEQQHAADDAAAVAENNKTEGSTKLGTEKNGIKNSEADSQDDLQATEDVEDDTSSSELSDDDEMDKLNGLDGLSEGESDLEEPSQADQDRAAKNDTTVFIRNLPFTADDEILKEHFTQFGPIRYARVVYDPETERSRGTAFVCFFNQEDAKNCVKNAPKHEAPADNADGNKKRKGETLKHSILQNEAADQSGQYTMEGRVLQVSRALSRQDAEQKASEASEKRDIRDRDKRRLYLLSEGSISKSSKLYEQLGKAEIDVRETSARQRQRLIKTNPNLCLSLTRLSVRNIPRGIGSKELKALAREAVVGFTKDVKDGLRQPLSKEELKRGEEEMREAERKRKLSGKGIVKQAKVVFENKEGSKVKEGAGRSRGYGFIEYVTHRNALAGLRWLNGHYVKSPNSDGERGKRLIVEFAIENAQVVQRRSEREQKMKEWKPRDKDNKAGEGEKGAKGKNSKRKRDDKGAEEPASQPAQAVDSEEKNRVAKRNRIIAKKRQARKTRKG</sequence>
<dbReference type="InterPro" id="IPR051945">
    <property type="entry name" value="RRM_MRD1_RNA_proc_ribogen"/>
</dbReference>
<evidence type="ECO:0000256" key="1">
    <source>
        <dbReference type="ARBA" id="ARBA00004123"/>
    </source>
</evidence>
<dbReference type="PANTHER" id="PTHR48039:SF5">
    <property type="entry name" value="RNA-BINDING PROTEIN 28"/>
    <property type="match status" value="1"/>
</dbReference>
<feature type="domain" description="RRM" evidence="7">
    <location>
        <begin position="158"/>
        <end position="236"/>
    </location>
</feature>
<keyword evidence="4" id="KW-0539">Nucleus</keyword>
<dbReference type="GeneID" id="19162888"/>
<dbReference type="HOGENOM" id="CLU_011608_3_0_1"/>
<dbReference type="InterPro" id="IPR012677">
    <property type="entry name" value="Nucleotide-bd_a/b_plait_sf"/>
</dbReference>
<dbReference type="AlphaFoldDB" id="W9XP40"/>
<dbReference type="InterPro" id="IPR000504">
    <property type="entry name" value="RRM_dom"/>
</dbReference>
<dbReference type="InterPro" id="IPR035979">
    <property type="entry name" value="RBD_domain_sf"/>
</dbReference>